<feature type="domain" description="Metallo-beta-lactamase" evidence="1">
    <location>
        <begin position="23"/>
        <end position="108"/>
    </location>
</feature>
<dbReference type="EMBL" id="CP048104">
    <property type="protein sequence ID" value="QKG85016.1"/>
    <property type="molecule type" value="Genomic_DNA"/>
</dbReference>
<dbReference type="AlphaFoldDB" id="A0A7D4C7M0"/>
<evidence type="ECO:0000313" key="2">
    <source>
        <dbReference type="EMBL" id="QKG85016.1"/>
    </source>
</evidence>
<evidence type="ECO:0000259" key="1">
    <source>
        <dbReference type="Pfam" id="PF00753"/>
    </source>
</evidence>
<name>A0A7D4C7M0_9BACL</name>
<reference evidence="2 3" key="1">
    <citation type="submission" date="2020-01" db="EMBL/GenBank/DDBJ databases">
        <authorList>
            <person name="Gulvik C.A."/>
            <person name="Batra D.G."/>
        </authorList>
    </citation>
    <scope>NUCLEOTIDE SEQUENCE [LARGE SCALE GENOMIC DNA]</scope>
    <source>
        <strain evidence="2 3">W9323</strain>
    </source>
</reference>
<keyword evidence="3" id="KW-1185">Reference proteome</keyword>
<accession>A0A7D4C7M0</accession>
<sequence>MRDGTENTFCAEMIKKEFGEQRNLTLIPPDITFKKQLELDLGEISCTIEHVGGDHARDSSVIFVREEKVLFLGDCLYPNLYNQYTVNATLLLLDQLQKYDADTYVLSHEEPLSKSEFHVYVNLLRSLCHLTWKTNGNRDRITTRLANQMGGELGPIEQMAIDCFVNGIQSSG</sequence>
<dbReference type="SUPFAM" id="SSF56281">
    <property type="entry name" value="Metallo-hydrolase/oxidoreductase"/>
    <property type="match status" value="1"/>
</dbReference>
<organism evidence="2 3">
    <name type="scientific">Kroppenstedtia pulmonis</name>
    <dbReference type="NCBI Taxonomy" id="1380685"/>
    <lineage>
        <taxon>Bacteria</taxon>
        <taxon>Bacillati</taxon>
        <taxon>Bacillota</taxon>
        <taxon>Bacilli</taxon>
        <taxon>Bacillales</taxon>
        <taxon>Thermoactinomycetaceae</taxon>
        <taxon>Kroppenstedtia</taxon>
    </lineage>
</organism>
<dbReference type="InterPro" id="IPR036866">
    <property type="entry name" value="RibonucZ/Hydroxyglut_hydro"/>
</dbReference>
<proteinExistence type="predicted"/>
<evidence type="ECO:0000313" key="3">
    <source>
        <dbReference type="Proteomes" id="UP000503088"/>
    </source>
</evidence>
<dbReference type="Proteomes" id="UP000503088">
    <property type="component" value="Chromosome"/>
</dbReference>
<dbReference type="RefSeq" id="WP_173223273.1">
    <property type="nucleotide sequence ID" value="NZ_CP048104.1"/>
</dbReference>
<dbReference type="KEGG" id="kpul:GXN76_11405"/>
<dbReference type="Pfam" id="PF00753">
    <property type="entry name" value="Lactamase_B"/>
    <property type="match status" value="1"/>
</dbReference>
<dbReference type="InterPro" id="IPR001279">
    <property type="entry name" value="Metallo-B-lactamas"/>
</dbReference>
<gene>
    <name evidence="2" type="ORF">GXN76_11405</name>
</gene>
<protein>
    <recommendedName>
        <fullName evidence="1">Metallo-beta-lactamase domain-containing protein</fullName>
    </recommendedName>
</protein>
<dbReference type="Gene3D" id="3.60.15.10">
    <property type="entry name" value="Ribonuclease Z/Hydroxyacylglutathione hydrolase-like"/>
    <property type="match status" value="1"/>
</dbReference>